<feature type="non-terminal residue" evidence="2">
    <location>
        <position position="1"/>
    </location>
</feature>
<proteinExistence type="predicted"/>
<name>A0A6J4I1C1_9ACTN</name>
<dbReference type="EMBL" id="CADCTB010000098">
    <property type="protein sequence ID" value="CAA9238420.1"/>
    <property type="molecule type" value="Genomic_DNA"/>
</dbReference>
<feature type="compositionally biased region" description="Low complexity" evidence="1">
    <location>
        <begin position="13"/>
        <end position="39"/>
    </location>
</feature>
<reference evidence="2" key="1">
    <citation type="submission" date="2020-02" db="EMBL/GenBank/DDBJ databases">
        <authorList>
            <person name="Meier V. D."/>
        </authorList>
    </citation>
    <scope>NUCLEOTIDE SEQUENCE</scope>
    <source>
        <strain evidence="2">AVDCRST_MAG10</strain>
    </source>
</reference>
<organism evidence="2">
    <name type="scientific">uncultured Acidimicrobiales bacterium</name>
    <dbReference type="NCBI Taxonomy" id="310071"/>
    <lineage>
        <taxon>Bacteria</taxon>
        <taxon>Bacillati</taxon>
        <taxon>Actinomycetota</taxon>
        <taxon>Acidimicrobiia</taxon>
        <taxon>Acidimicrobiales</taxon>
        <taxon>environmental samples</taxon>
    </lineage>
</organism>
<dbReference type="AlphaFoldDB" id="A0A6J4I1C1"/>
<evidence type="ECO:0000256" key="1">
    <source>
        <dbReference type="SAM" id="MobiDB-lite"/>
    </source>
</evidence>
<protein>
    <submittedName>
        <fullName evidence="2">Uncharacterized protein</fullName>
    </submittedName>
</protein>
<gene>
    <name evidence="2" type="ORF">AVDCRST_MAG10-1486</name>
</gene>
<sequence>VPTGSVPADRHPAGTSARPGAAARAAVAPAADPRPAADL</sequence>
<feature type="non-terminal residue" evidence="2">
    <location>
        <position position="39"/>
    </location>
</feature>
<evidence type="ECO:0000313" key="2">
    <source>
        <dbReference type="EMBL" id="CAA9238420.1"/>
    </source>
</evidence>
<accession>A0A6J4I1C1</accession>
<feature type="region of interest" description="Disordered" evidence="1">
    <location>
        <begin position="1"/>
        <end position="39"/>
    </location>
</feature>